<accession>A0A645CE30</accession>
<reference evidence="1" key="1">
    <citation type="submission" date="2019-08" db="EMBL/GenBank/DDBJ databases">
        <authorList>
            <person name="Kucharzyk K."/>
            <person name="Murdoch R.W."/>
            <person name="Higgins S."/>
            <person name="Loffler F."/>
        </authorList>
    </citation>
    <scope>NUCLEOTIDE SEQUENCE</scope>
</reference>
<organism evidence="1">
    <name type="scientific">bioreactor metagenome</name>
    <dbReference type="NCBI Taxonomy" id="1076179"/>
    <lineage>
        <taxon>unclassified sequences</taxon>
        <taxon>metagenomes</taxon>
        <taxon>ecological metagenomes</taxon>
    </lineage>
</organism>
<evidence type="ECO:0000313" key="1">
    <source>
        <dbReference type="EMBL" id="MPM75181.1"/>
    </source>
</evidence>
<sequence>MADGQQLVIGRLLEARQLGDLVDHFLLLGVGLGVVVEEVADLLLGGVGQVLVHDQRVQRDQRRGPDDLDVLEFLGLALADLFEVFAVVGGDIHLFVGHGQGVGFVSGVNGAFEIARGDVVFGKDVVAGNKEA</sequence>
<gene>
    <name evidence="1" type="ORF">SDC9_122172</name>
</gene>
<comment type="caution">
    <text evidence="1">The sequence shown here is derived from an EMBL/GenBank/DDBJ whole genome shotgun (WGS) entry which is preliminary data.</text>
</comment>
<dbReference type="EMBL" id="VSSQ01026458">
    <property type="protein sequence ID" value="MPM75181.1"/>
    <property type="molecule type" value="Genomic_DNA"/>
</dbReference>
<evidence type="ECO:0008006" key="2">
    <source>
        <dbReference type="Google" id="ProtNLM"/>
    </source>
</evidence>
<proteinExistence type="predicted"/>
<name>A0A645CE30_9ZZZZ</name>
<protein>
    <recommendedName>
        <fullName evidence="2">NAD-specific glutamate dehydrogenase</fullName>
    </recommendedName>
</protein>
<dbReference type="AlphaFoldDB" id="A0A645CE30"/>